<proteinExistence type="predicted"/>
<dbReference type="AlphaFoldDB" id="A0A6J4SSC9"/>
<reference evidence="2" key="1">
    <citation type="submission" date="2020-02" db="EMBL/GenBank/DDBJ databases">
        <authorList>
            <person name="Meier V. D."/>
        </authorList>
    </citation>
    <scope>NUCLEOTIDE SEQUENCE</scope>
    <source>
        <strain evidence="2">AVDCRST_MAG69</strain>
    </source>
</reference>
<sequence>GHHSPHAPDRRRVRRRRRRDAPHPTGQRAHLSGVVADGADLVRGQPRHRQAGARALRRALVAIHDPRRRLRPAGLPVHHLRAAPSARRRARHRRGDLRRSRRARTGRAVDRGSRRRARPHRGPDRAGL</sequence>
<feature type="compositionally biased region" description="Basic residues" evidence="1">
    <location>
        <begin position="11"/>
        <end position="20"/>
    </location>
</feature>
<dbReference type="EMBL" id="CADCVP010000222">
    <property type="protein sequence ID" value="CAA9503939.1"/>
    <property type="molecule type" value="Genomic_DNA"/>
</dbReference>
<feature type="compositionally biased region" description="Basic and acidic residues" evidence="1">
    <location>
        <begin position="1"/>
        <end position="10"/>
    </location>
</feature>
<feature type="non-terminal residue" evidence="2">
    <location>
        <position position="128"/>
    </location>
</feature>
<feature type="non-terminal residue" evidence="2">
    <location>
        <position position="1"/>
    </location>
</feature>
<organism evidence="2">
    <name type="scientific">uncultured Solirubrobacteraceae bacterium</name>
    <dbReference type="NCBI Taxonomy" id="1162706"/>
    <lineage>
        <taxon>Bacteria</taxon>
        <taxon>Bacillati</taxon>
        <taxon>Actinomycetota</taxon>
        <taxon>Thermoleophilia</taxon>
        <taxon>Solirubrobacterales</taxon>
        <taxon>Solirubrobacteraceae</taxon>
        <taxon>environmental samples</taxon>
    </lineage>
</organism>
<accession>A0A6J4SSC9</accession>
<protein>
    <submittedName>
        <fullName evidence="2">Uncharacterized protein</fullName>
    </submittedName>
</protein>
<gene>
    <name evidence="2" type="ORF">AVDCRST_MAG69-2071</name>
</gene>
<feature type="region of interest" description="Disordered" evidence="1">
    <location>
        <begin position="1"/>
        <end position="53"/>
    </location>
</feature>
<evidence type="ECO:0000256" key="1">
    <source>
        <dbReference type="SAM" id="MobiDB-lite"/>
    </source>
</evidence>
<feature type="region of interest" description="Disordered" evidence="1">
    <location>
        <begin position="71"/>
        <end position="128"/>
    </location>
</feature>
<name>A0A6J4SSC9_9ACTN</name>
<evidence type="ECO:0000313" key="2">
    <source>
        <dbReference type="EMBL" id="CAA9503939.1"/>
    </source>
</evidence>
<feature type="compositionally biased region" description="Basic residues" evidence="1">
    <location>
        <begin position="78"/>
        <end position="105"/>
    </location>
</feature>